<feature type="chain" id="PRO_5044842622" description="RxLR effector protein" evidence="1">
    <location>
        <begin position="23"/>
        <end position="186"/>
    </location>
</feature>
<keyword evidence="3" id="KW-1185">Reference proteome</keyword>
<accession>A0ABD3FL30</accession>
<protein>
    <recommendedName>
        <fullName evidence="4">RxLR effector protein</fullName>
    </recommendedName>
</protein>
<organism evidence="2 3">
    <name type="scientific">Phytophthora oleae</name>
    <dbReference type="NCBI Taxonomy" id="2107226"/>
    <lineage>
        <taxon>Eukaryota</taxon>
        <taxon>Sar</taxon>
        <taxon>Stramenopiles</taxon>
        <taxon>Oomycota</taxon>
        <taxon>Peronosporomycetes</taxon>
        <taxon>Peronosporales</taxon>
        <taxon>Peronosporaceae</taxon>
        <taxon>Phytophthora</taxon>
    </lineage>
</organism>
<name>A0ABD3FL30_9STRA</name>
<proteinExistence type="predicted"/>
<evidence type="ECO:0000313" key="2">
    <source>
        <dbReference type="EMBL" id="KAL3666279.1"/>
    </source>
</evidence>
<feature type="signal peptide" evidence="1">
    <location>
        <begin position="1"/>
        <end position="22"/>
    </location>
</feature>
<gene>
    <name evidence="2" type="ORF">V7S43_008530</name>
</gene>
<comment type="caution">
    <text evidence="2">The sequence shown here is derived from an EMBL/GenBank/DDBJ whole genome shotgun (WGS) entry which is preliminary data.</text>
</comment>
<dbReference type="AlphaFoldDB" id="A0ABD3FL30"/>
<evidence type="ECO:0008006" key="4">
    <source>
        <dbReference type="Google" id="ProtNLM"/>
    </source>
</evidence>
<sequence length="186" mass="20737">MRLSIIALLVLLVAIGGRRSEASTTPSKTLLRKEGKYTSSVDSDIKLNEEREAGAAGVFGTVVKAVQAKAKLNIMLARGFSPSKVMNKLKITSLKDKKFNNFARYYARYLAKYPKKAATMPATAEDAAMVVKMKGWIKQRVFPQQAEQKVLAFGQKNPQKYLPQYLAMWSKNQADLAAKVKIKHIK</sequence>
<dbReference type="EMBL" id="JBIMZQ010000017">
    <property type="protein sequence ID" value="KAL3666279.1"/>
    <property type="molecule type" value="Genomic_DNA"/>
</dbReference>
<reference evidence="2 3" key="1">
    <citation type="submission" date="2024-09" db="EMBL/GenBank/DDBJ databases">
        <title>Genome sequencing and assembly of Phytophthora oleae, isolate VK10A, causative agent of rot of olive drupes.</title>
        <authorList>
            <person name="Conti Taguali S."/>
            <person name="Riolo M."/>
            <person name="La Spada F."/>
            <person name="Cacciola S.O."/>
            <person name="Dionisio G."/>
        </authorList>
    </citation>
    <scope>NUCLEOTIDE SEQUENCE [LARGE SCALE GENOMIC DNA]</scope>
    <source>
        <strain evidence="2 3">VK10A</strain>
    </source>
</reference>
<dbReference type="Proteomes" id="UP001632037">
    <property type="component" value="Unassembled WGS sequence"/>
</dbReference>
<keyword evidence="1" id="KW-0732">Signal</keyword>
<evidence type="ECO:0000313" key="3">
    <source>
        <dbReference type="Proteomes" id="UP001632037"/>
    </source>
</evidence>
<evidence type="ECO:0000256" key="1">
    <source>
        <dbReference type="SAM" id="SignalP"/>
    </source>
</evidence>